<evidence type="ECO:0000313" key="3">
    <source>
        <dbReference type="EMBL" id="ODQ60025.1"/>
    </source>
</evidence>
<dbReference type="GO" id="GO:0005886">
    <property type="term" value="C:plasma membrane"/>
    <property type="evidence" value="ECO:0007669"/>
    <property type="project" value="EnsemblFungi"/>
</dbReference>
<feature type="region of interest" description="Disordered" evidence="1">
    <location>
        <begin position="1"/>
        <end position="46"/>
    </location>
</feature>
<feature type="region of interest" description="Disordered" evidence="1">
    <location>
        <begin position="567"/>
        <end position="593"/>
    </location>
</feature>
<dbReference type="InterPro" id="IPR014752">
    <property type="entry name" value="Arrestin-like_C"/>
</dbReference>
<feature type="compositionally biased region" description="Low complexity" evidence="1">
    <location>
        <begin position="450"/>
        <end position="461"/>
    </location>
</feature>
<feature type="compositionally biased region" description="Basic and acidic residues" evidence="1">
    <location>
        <begin position="440"/>
        <end position="449"/>
    </location>
</feature>
<sequence length="753" mass="81565">MPFLPKLHSTSSSNSVLSPSSSHRNTSHHHHPLNNVTSNGNNNIDKHVQHPLELSLDLESPPVILYGPPNESSGSLISGQLHIEIPKDSFIHQSPASGTSSVGGNSSTRPSNKRTHSASALHATLSSTLSNLNLSPSHSRDVSPVHSNNNSYTNLAGLMNVKDHVLVNSVQLSLVQKITYAKPFLPPSNTLANCSSCKKKSTELARWDILTQAHNLPIGKHSYPFSHLLPGNLPATTTLGSSSLTSIKYEMVAICSYNNHSNHQSMIKITLPLNISRSILRGPDRNSLRVFPPTDVTATAVLPNVVYPKSSFALELKLDGVASNDRRWRMRRVGWRIEENIKIRANACINHKAKLRVVEEHTRKNQLANKPATVKRNQQSGPTTSVSVSNTPNLSPNLTPSQSNANLTATATTPANDAIAPTNSNDDIASIHTTNPNLHPSDHANEEIRQQQQSTQQQQQQKAKDEYALYSDETRTVASGDLRNGWKSDFSGKGKIELIADISCFNLTSAAGPHLTHVSSKEPLDTQHPHHHANVSCDIDDPILGVTVNHVLIVEVVVAEELLQNSSSNSLSATTSHKDSNKDKNSDGTKPDQRLAELSPMFANHIKPTQTSDSLHSTRSNQSHHQQQIGVPTGAARVLRMQFKLIVTERSGLGIAWDDEVPPTYEDVSALSPPTYDRTVIEDDVNSPGNDGNNPPLYPLSFAPAAHTHTHIGGVSTPGVINGIGSTPGITPRPSGQYHSINGALDMDDFTLG</sequence>
<dbReference type="GO" id="GO:0033554">
    <property type="term" value="P:cellular response to stress"/>
    <property type="evidence" value="ECO:0007669"/>
    <property type="project" value="EnsemblFungi"/>
</dbReference>
<dbReference type="Gene3D" id="2.60.40.640">
    <property type="match status" value="1"/>
</dbReference>
<dbReference type="GO" id="GO:0070086">
    <property type="term" value="P:ubiquitin-dependent endocytosis"/>
    <property type="evidence" value="ECO:0007669"/>
    <property type="project" value="EnsemblFungi"/>
</dbReference>
<keyword evidence="4" id="KW-1185">Reference proteome</keyword>
<gene>
    <name evidence="3" type="ORF">WICANDRAFT_62594</name>
</gene>
<dbReference type="GO" id="GO:0005829">
    <property type="term" value="C:cytosol"/>
    <property type="evidence" value="ECO:0007669"/>
    <property type="project" value="EnsemblFungi"/>
</dbReference>
<accession>A0A1E3P3N8</accession>
<organism evidence="3 4">
    <name type="scientific">Wickerhamomyces anomalus (strain ATCC 58044 / CBS 1984 / NCYC 433 / NRRL Y-366-8)</name>
    <name type="common">Yeast</name>
    <name type="synonym">Hansenula anomala</name>
    <dbReference type="NCBI Taxonomy" id="683960"/>
    <lineage>
        <taxon>Eukaryota</taxon>
        <taxon>Fungi</taxon>
        <taxon>Dikarya</taxon>
        <taxon>Ascomycota</taxon>
        <taxon>Saccharomycotina</taxon>
        <taxon>Saccharomycetes</taxon>
        <taxon>Phaffomycetales</taxon>
        <taxon>Wickerhamomycetaceae</taxon>
        <taxon>Wickerhamomyces</taxon>
    </lineage>
</organism>
<dbReference type="GO" id="GO:0071230">
    <property type="term" value="P:cellular response to amino acid stimulus"/>
    <property type="evidence" value="ECO:0007669"/>
    <property type="project" value="EnsemblFungi"/>
</dbReference>
<dbReference type="GO" id="GO:0031625">
    <property type="term" value="F:ubiquitin protein ligase binding"/>
    <property type="evidence" value="ECO:0007669"/>
    <property type="project" value="EnsemblFungi"/>
</dbReference>
<feature type="domain" description="LDB19 N-terminal" evidence="2">
    <location>
        <begin position="170"/>
        <end position="355"/>
    </location>
</feature>
<feature type="compositionally biased region" description="Polar residues" evidence="1">
    <location>
        <begin position="34"/>
        <end position="43"/>
    </location>
</feature>
<feature type="compositionally biased region" description="Polar residues" evidence="1">
    <location>
        <begin position="424"/>
        <end position="438"/>
    </location>
</feature>
<dbReference type="GeneID" id="30200645"/>
<dbReference type="STRING" id="683960.A0A1E3P3N8"/>
<feature type="region of interest" description="Disordered" evidence="1">
    <location>
        <begin position="360"/>
        <end position="466"/>
    </location>
</feature>
<feature type="region of interest" description="Disordered" evidence="1">
    <location>
        <begin position="607"/>
        <end position="631"/>
    </location>
</feature>
<dbReference type="GO" id="GO:0002092">
    <property type="term" value="P:positive regulation of receptor internalization"/>
    <property type="evidence" value="ECO:0007669"/>
    <property type="project" value="EnsemblFungi"/>
</dbReference>
<dbReference type="AlphaFoldDB" id="A0A1E3P3N8"/>
<feature type="compositionally biased region" description="Low complexity" evidence="1">
    <location>
        <begin position="97"/>
        <end position="108"/>
    </location>
</feature>
<reference evidence="3 4" key="1">
    <citation type="journal article" date="2016" name="Proc. Natl. Acad. Sci. U.S.A.">
        <title>Comparative genomics of biotechnologically important yeasts.</title>
        <authorList>
            <person name="Riley R."/>
            <person name="Haridas S."/>
            <person name="Wolfe K.H."/>
            <person name="Lopes M.R."/>
            <person name="Hittinger C.T."/>
            <person name="Goeker M."/>
            <person name="Salamov A.A."/>
            <person name="Wisecaver J.H."/>
            <person name="Long T.M."/>
            <person name="Calvey C.H."/>
            <person name="Aerts A.L."/>
            <person name="Barry K.W."/>
            <person name="Choi C."/>
            <person name="Clum A."/>
            <person name="Coughlan A.Y."/>
            <person name="Deshpande S."/>
            <person name="Douglass A.P."/>
            <person name="Hanson S.J."/>
            <person name="Klenk H.-P."/>
            <person name="LaButti K.M."/>
            <person name="Lapidus A."/>
            <person name="Lindquist E.A."/>
            <person name="Lipzen A.M."/>
            <person name="Meier-Kolthoff J.P."/>
            <person name="Ohm R.A."/>
            <person name="Otillar R.P."/>
            <person name="Pangilinan J.L."/>
            <person name="Peng Y."/>
            <person name="Rokas A."/>
            <person name="Rosa C.A."/>
            <person name="Scheuner C."/>
            <person name="Sibirny A.A."/>
            <person name="Slot J.C."/>
            <person name="Stielow J.B."/>
            <person name="Sun H."/>
            <person name="Kurtzman C.P."/>
            <person name="Blackwell M."/>
            <person name="Grigoriev I.V."/>
            <person name="Jeffries T.W."/>
        </authorList>
    </citation>
    <scope>NUCLEOTIDE SEQUENCE [LARGE SCALE GENOMIC DNA]</scope>
    <source>
        <strain evidence="4">ATCC 58044 / CBS 1984 / NCYC 433 / NRRL Y-366-8</strain>
    </source>
</reference>
<dbReference type="EMBL" id="KV454210">
    <property type="protein sequence ID" value="ODQ60025.1"/>
    <property type="molecule type" value="Genomic_DNA"/>
</dbReference>
<feature type="compositionally biased region" description="Low complexity" evidence="1">
    <location>
        <begin position="9"/>
        <end position="24"/>
    </location>
</feature>
<dbReference type="OrthoDB" id="3832628at2759"/>
<dbReference type="RefSeq" id="XP_019039232.1">
    <property type="nucleotide sequence ID" value="XM_019183399.1"/>
</dbReference>
<evidence type="ECO:0000259" key="2">
    <source>
        <dbReference type="Pfam" id="PF13002"/>
    </source>
</evidence>
<name>A0A1E3P3N8_WICAA</name>
<feature type="region of interest" description="Disordered" evidence="1">
    <location>
        <begin position="728"/>
        <end position="753"/>
    </location>
</feature>
<feature type="compositionally biased region" description="Basic and acidic residues" evidence="1">
    <location>
        <begin position="576"/>
        <end position="593"/>
    </location>
</feature>
<dbReference type="Proteomes" id="UP000094112">
    <property type="component" value="Unassembled WGS sequence"/>
</dbReference>
<feature type="compositionally biased region" description="Low complexity" evidence="1">
    <location>
        <begin position="404"/>
        <end position="423"/>
    </location>
</feature>
<feature type="compositionally biased region" description="Polar residues" evidence="1">
    <location>
        <begin position="375"/>
        <end position="403"/>
    </location>
</feature>
<protein>
    <recommendedName>
        <fullName evidence="2">LDB19 N-terminal domain-containing protein</fullName>
    </recommendedName>
</protein>
<feature type="region of interest" description="Disordered" evidence="1">
    <location>
        <begin position="92"/>
        <end position="120"/>
    </location>
</feature>
<evidence type="ECO:0000256" key="1">
    <source>
        <dbReference type="SAM" id="MobiDB-lite"/>
    </source>
</evidence>
<proteinExistence type="predicted"/>
<dbReference type="InterPro" id="IPR024391">
    <property type="entry name" value="LDB19_N"/>
</dbReference>
<feature type="compositionally biased region" description="Polar residues" evidence="1">
    <location>
        <begin position="607"/>
        <end position="630"/>
    </location>
</feature>
<dbReference type="Pfam" id="PF13002">
    <property type="entry name" value="LDB19"/>
    <property type="match status" value="1"/>
</dbReference>
<dbReference type="GO" id="GO:0000138">
    <property type="term" value="C:Golgi trans cisterna"/>
    <property type="evidence" value="ECO:0007669"/>
    <property type="project" value="EnsemblFungi"/>
</dbReference>
<evidence type="ECO:0000313" key="4">
    <source>
        <dbReference type="Proteomes" id="UP000094112"/>
    </source>
</evidence>